<dbReference type="Proteomes" id="UP000010422">
    <property type="component" value="Unassembled WGS sequence"/>
</dbReference>
<comment type="caution">
    <text evidence="4">The sequence shown here is derived from an EMBL/GenBank/DDBJ whole genome shotgun (WGS) entry which is preliminary data.</text>
</comment>
<evidence type="ECO:0000256" key="2">
    <source>
        <dbReference type="SAM" id="MobiDB-lite"/>
    </source>
</evidence>
<name>L0PAY7_PNEJI</name>
<dbReference type="InterPro" id="IPR053088">
    <property type="entry name" value="Beta-glucosidase/SUN-like"/>
</dbReference>
<dbReference type="InParanoid" id="L0PAY7"/>
<reference evidence="4 5" key="1">
    <citation type="journal article" date="2012" name="MBio">
        <title>De novo assembly of the Pneumocystis jirovecii genome from a single bronchoalveolar lavage fluid specimen from a patient.</title>
        <authorList>
            <person name="Cisse O.H."/>
            <person name="Pagni M."/>
            <person name="Hauser P.M."/>
        </authorList>
    </citation>
    <scope>NUCLEOTIDE SEQUENCE [LARGE SCALE GENOMIC DNA]</scope>
    <source>
        <strain evidence="4 5">SE8</strain>
    </source>
</reference>
<protein>
    <submittedName>
        <fullName evidence="4">Uncharacterized protein</fullName>
    </submittedName>
</protein>
<dbReference type="STRING" id="1209962.L0PAY7"/>
<dbReference type="PANTHER" id="PTHR31654">
    <property type="entry name" value="SECRETED BETA-GLUCOSIDASE ADG3-RELATED"/>
    <property type="match status" value="1"/>
</dbReference>
<proteinExistence type="inferred from homology"/>
<organism evidence="5">
    <name type="scientific">Pneumocystis jirovecii</name>
    <name type="common">Human pneumocystis pneumonia agent</name>
    <dbReference type="NCBI Taxonomy" id="42068"/>
    <lineage>
        <taxon>Eukaryota</taxon>
        <taxon>Fungi</taxon>
        <taxon>Dikarya</taxon>
        <taxon>Ascomycota</taxon>
        <taxon>Taphrinomycotina</taxon>
        <taxon>Pneumocystomycetes</taxon>
        <taxon>Pneumocystaceae</taxon>
        <taxon>Pneumocystis</taxon>
    </lineage>
</organism>
<feature type="transmembrane region" description="Helical" evidence="3">
    <location>
        <begin position="587"/>
        <end position="604"/>
    </location>
</feature>
<dbReference type="InterPro" id="IPR005556">
    <property type="entry name" value="SUN"/>
</dbReference>
<dbReference type="EMBL" id="CAKM01000196">
    <property type="protein sequence ID" value="CCJ29561.1"/>
    <property type="molecule type" value="Genomic_DNA"/>
</dbReference>
<keyword evidence="3" id="KW-0472">Membrane</keyword>
<keyword evidence="3" id="KW-0812">Transmembrane</keyword>
<feature type="region of interest" description="Disordered" evidence="2">
    <location>
        <begin position="354"/>
        <end position="431"/>
    </location>
</feature>
<dbReference type="VEuPathDB" id="FungiDB:PNEJI1_002026"/>
<gene>
    <name evidence="4" type="ORF">PNEJI1_002026</name>
</gene>
<keyword evidence="3" id="KW-1133">Transmembrane helix</keyword>
<accession>L0PAY7</accession>
<evidence type="ECO:0000256" key="1">
    <source>
        <dbReference type="ARBA" id="ARBA00010579"/>
    </source>
</evidence>
<evidence type="ECO:0000313" key="4">
    <source>
        <dbReference type="EMBL" id="CCJ29561.1"/>
    </source>
</evidence>
<dbReference type="Pfam" id="PF03856">
    <property type="entry name" value="SUN"/>
    <property type="match status" value="1"/>
</dbReference>
<sequence length="605" mass="67274">MTRVFEKNNLDWNIFFVKTCFCCLFSRKFLKTFVWIGLLIKSNAYPLSTVRGGDRNIHNGGSSNNGNSPKGCRFPFENPELAAVTSDGNIFGWALGAGPTCLPGSHCTYFCRSGYFAQPSSKVDFSSVFMLEQEGRVFCDESGNLQIPSGSLCVAAPQNIYVLNLFDTSASYCQESFSNGIFQLASNYVPGHSFSTIAVPSHVGSRSSSYYFNPPGSGNDLCTIGSRFSNQGAWSPYTLELSSDYKGDLYLRLGWNPRYTHDSYWKGVSPNWGIRLDCEGPSCDHSPCFIDPSIHNVNECENAQHGYSDAVFCGIKLSARSRARVVLFSKDNVNDEQRFLSALPRFDFEDASDDTSLTEKAHVPESQHEEYKSTVDDTKVSEHHESHEEKTKDEQKSEDKQGSEKSEHTNDKIDNSEHSQTSKSDNPENKKSTFIDSLSKIDFSSITNLEQSSSGSDFNKYISKSSDITLMLFHLEGSKNQHMHASGLSCPLSNHDNANSLSANSPDSVLDDCGPTHGLLFLSKPVNSGYKLLADKFENYMSRISLLIRDGNFQTLEFDIPKNTEESSPANNGTNHENSAYIMRNNILWTLITVLGIIIFLIDIN</sequence>
<evidence type="ECO:0000256" key="3">
    <source>
        <dbReference type="SAM" id="Phobius"/>
    </source>
</evidence>
<dbReference type="AlphaFoldDB" id="L0PAY7"/>
<comment type="similarity">
    <text evidence="1">Belongs to the SUN family.</text>
</comment>
<evidence type="ECO:0000313" key="5">
    <source>
        <dbReference type="Proteomes" id="UP000010422"/>
    </source>
</evidence>
<dbReference type="PANTHER" id="PTHR31654:SF0">
    <property type="entry name" value="SECRETED BETA-GLUCOSIDASE ADG3-RELATED"/>
    <property type="match status" value="1"/>
</dbReference>
<feature type="compositionally biased region" description="Basic and acidic residues" evidence="2">
    <location>
        <begin position="357"/>
        <end position="417"/>
    </location>
</feature>